<feature type="non-terminal residue" evidence="2">
    <location>
        <position position="1"/>
    </location>
</feature>
<dbReference type="PROSITE" id="PS50041">
    <property type="entry name" value="C_TYPE_LECTIN_2"/>
    <property type="match status" value="1"/>
</dbReference>
<comment type="caution">
    <text evidence="2">The sequence shown here is derived from an EMBL/GenBank/DDBJ whole genome shotgun (WGS) entry which is preliminary data.</text>
</comment>
<feature type="domain" description="C-type lectin" evidence="1">
    <location>
        <begin position="123"/>
        <end position="214"/>
    </location>
</feature>
<evidence type="ECO:0000313" key="2">
    <source>
        <dbReference type="EMBL" id="GMS92869.1"/>
    </source>
</evidence>
<accession>A0AAV5TC43</accession>
<dbReference type="EMBL" id="BTSX01000004">
    <property type="protein sequence ID" value="GMS92869.1"/>
    <property type="molecule type" value="Genomic_DNA"/>
</dbReference>
<evidence type="ECO:0000313" key="3">
    <source>
        <dbReference type="Proteomes" id="UP001432027"/>
    </source>
</evidence>
<sequence>VEPYSAFNAALNIFNDGLISQPDRVNTRQVIYYMTDSDPKFNPGPLTQFKASQGIIIVNDFLEKGVIERPGLKELALDGYYFTDIEDNYMSTIRLFGKANCYCRPDTGKDPYPGWSTDPASKASGGCFHAAPIGVPFARTRSNCDDFGGGLIASIHDERKAQFVQQLMNASATKSDYFWIGYSKSYAGLSSWEDQWADTYANWDTDAGEPSSAQ</sequence>
<dbReference type="SUPFAM" id="SSF56436">
    <property type="entry name" value="C-type lectin-like"/>
    <property type="match status" value="1"/>
</dbReference>
<dbReference type="InterPro" id="IPR001304">
    <property type="entry name" value="C-type_lectin-like"/>
</dbReference>
<dbReference type="InterPro" id="IPR016187">
    <property type="entry name" value="CTDL_fold"/>
</dbReference>
<dbReference type="CDD" id="cd00037">
    <property type="entry name" value="CLECT"/>
    <property type="match status" value="1"/>
</dbReference>
<proteinExistence type="predicted"/>
<protein>
    <recommendedName>
        <fullName evidence="1">C-type lectin domain-containing protein</fullName>
    </recommendedName>
</protein>
<reference evidence="2" key="1">
    <citation type="submission" date="2023-10" db="EMBL/GenBank/DDBJ databases">
        <title>Genome assembly of Pristionchus species.</title>
        <authorList>
            <person name="Yoshida K."/>
            <person name="Sommer R.J."/>
        </authorList>
    </citation>
    <scope>NUCLEOTIDE SEQUENCE</scope>
    <source>
        <strain evidence="2">RS0144</strain>
    </source>
</reference>
<dbReference type="InterPro" id="IPR016186">
    <property type="entry name" value="C-type_lectin-like/link_sf"/>
</dbReference>
<dbReference type="AlphaFoldDB" id="A0AAV5TC43"/>
<gene>
    <name evidence="2" type="ORF">PENTCL1PPCAC_15044</name>
</gene>
<dbReference type="Pfam" id="PF00059">
    <property type="entry name" value="Lectin_C"/>
    <property type="match status" value="1"/>
</dbReference>
<keyword evidence="3" id="KW-1185">Reference proteome</keyword>
<dbReference type="PANTHER" id="PTHR31024:SF3">
    <property type="entry name" value="C-TYPE LECTIN-RELATED"/>
    <property type="match status" value="1"/>
</dbReference>
<dbReference type="Gene3D" id="3.10.100.10">
    <property type="entry name" value="Mannose-Binding Protein A, subunit A"/>
    <property type="match status" value="1"/>
</dbReference>
<organism evidence="2 3">
    <name type="scientific">Pristionchus entomophagus</name>
    <dbReference type="NCBI Taxonomy" id="358040"/>
    <lineage>
        <taxon>Eukaryota</taxon>
        <taxon>Metazoa</taxon>
        <taxon>Ecdysozoa</taxon>
        <taxon>Nematoda</taxon>
        <taxon>Chromadorea</taxon>
        <taxon>Rhabditida</taxon>
        <taxon>Rhabditina</taxon>
        <taxon>Diplogasteromorpha</taxon>
        <taxon>Diplogasteroidea</taxon>
        <taxon>Neodiplogasteridae</taxon>
        <taxon>Pristionchus</taxon>
    </lineage>
</organism>
<evidence type="ECO:0000259" key="1">
    <source>
        <dbReference type="PROSITE" id="PS50041"/>
    </source>
</evidence>
<dbReference type="PANTHER" id="PTHR31024">
    <property type="entry name" value="C-TYPE LECTIN"/>
    <property type="match status" value="1"/>
</dbReference>
<dbReference type="Proteomes" id="UP001432027">
    <property type="component" value="Unassembled WGS sequence"/>
</dbReference>
<name>A0AAV5TC43_9BILA</name>